<dbReference type="GO" id="GO:0043248">
    <property type="term" value="P:proteasome assembly"/>
    <property type="evidence" value="ECO:0007669"/>
    <property type="project" value="UniProtKB-UniRule"/>
</dbReference>
<comment type="subcellular location">
    <subcellularLocation>
        <location evidence="2">Nucleus</location>
    </subcellularLocation>
</comment>
<evidence type="ECO:0000256" key="3">
    <source>
        <dbReference type="SAM" id="MobiDB-lite"/>
    </source>
</evidence>
<organism evidence="4 5">
    <name type="scientific">Coemansia thaxteri</name>
    <dbReference type="NCBI Taxonomy" id="2663907"/>
    <lineage>
        <taxon>Eukaryota</taxon>
        <taxon>Fungi</taxon>
        <taxon>Fungi incertae sedis</taxon>
        <taxon>Zoopagomycota</taxon>
        <taxon>Kickxellomycotina</taxon>
        <taxon>Kickxellomycetes</taxon>
        <taxon>Kickxellales</taxon>
        <taxon>Kickxellaceae</taxon>
        <taxon>Coemansia</taxon>
    </lineage>
</organism>
<feature type="region of interest" description="Disordered" evidence="3">
    <location>
        <begin position="1"/>
        <end position="71"/>
    </location>
</feature>
<sequence length="94" mass="10729">MSTQQNAPKDSKAEKAAASADQTAKKLPTMGALEEDDEFEEFEVEDWNEDAEDKEDISLWDDNWDDDDLEDDFSKQLRNELEKASRPEAMAVTN</sequence>
<dbReference type="GO" id="GO:0008541">
    <property type="term" value="C:proteasome regulatory particle, lid subcomplex"/>
    <property type="evidence" value="ECO:0007669"/>
    <property type="project" value="UniProtKB-UniRule"/>
</dbReference>
<keyword evidence="2 4" id="KW-0647">Proteasome</keyword>
<dbReference type="GO" id="GO:0005634">
    <property type="term" value="C:nucleus"/>
    <property type="evidence" value="ECO:0007669"/>
    <property type="project" value="UniProtKB-SubCell"/>
</dbReference>
<name>A0A9W8BJX0_9FUNG</name>
<dbReference type="PANTHER" id="PTHR16771:SF0">
    <property type="entry name" value="26S PROTEASOME COMPLEX SUBUNIT SEM1"/>
    <property type="match status" value="1"/>
</dbReference>
<accession>A0A9W8BJX0</accession>
<comment type="similarity">
    <text evidence="1 2">Belongs to the DSS1/SEM1 family.</text>
</comment>
<evidence type="ECO:0000256" key="1">
    <source>
        <dbReference type="ARBA" id="ARBA00034491"/>
    </source>
</evidence>
<comment type="function">
    <text evidence="2">Component of the 26S proteasome, a multiprotein complex involved in the ATP-dependent degradation of ubiquitinated proteins.</text>
</comment>
<dbReference type="EMBL" id="JANBQF010000152">
    <property type="protein sequence ID" value="KAJ2004475.1"/>
    <property type="molecule type" value="Genomic_DNA"/>
</dbReference>
<reference evidence="4" key="1">
    <citation type="submission" date="2022-07" db="EMBL/GenBank/DDBJ databases">
        <title>Phylogenomic reconstructions and comparative analyses of Kickxellomycotina fungi.</title>
        <authorList>
            <person name="Reynolds N.K."/>
            <person name="Stajich J.E."/>
            <person name="Barry K."/>
            <person name="Grigoriev I.V."/>
            <person name="Crous P."/>
            <person name="Smith M.E."/>
        </authorList>
    </citation>
    <scope>NUCLEOTIDE SEQUENCE</scope>
    <source>
        <strain evidence="4">IMI 214461</strain>
    </source>
</reference>
<evidence type="ECO:0000313" key="4">
    <source>
        <dbReference type="EMBL" id="KAJ2004475.1"/>
    </source>
</evidence>
<gene>
    <name evidence="4" type="primary">SHFM1</name>
    <name evidence="4" type="ORF">H4R26_002490</name>
</gene>
<dbReference type="Pfam" id="PF05160">
    <property type="entry name" value="DSS1_SEM1"/>
    <property type="match status" value="1"/>
</dbReference>
<feature type="compositionally biased region" description="Acidic residues" evidence="3">
    <location>
        <begin position="33"/>
        <end position="71"/>
    </location>
</feature>
<keyword evidence="5" id="KW-1185">Reference proteome</keyword>
<dbReference type="PANTHER" id="PTHR16771">
    <property type="entry name" value="26 PROTEASOME COMPLEX SUBUNIT DSS1"/>
    <property type="match status" value="1"/>
</dbReference>
<dbReference type="AlphaFoldDB" id="A0A9W8BJX0"/>
<comment type="caution">
    <text evidence="4">The sequence shown here is derived from an EMBL/GenBank/DDBJ whole genome shotgun (WGS) entry which is preliminary data.</text>
</comment>
<proteinExistence type="inferred from homology"/>
<dbReference type="SMART" id="SM01385">
    <property type="entry name" value="DSS1_SEM1"/>
    <property type="match status" value="1"/>
</dbReference>
<evidence type="ECO:0000256" key="2">
    <source>
        <dbReference type="RuleBase" id="RU369057"/>
    </source>
</evidence>
<dbReference type="Proteomes" id="UP001150907">
    <property type="component" value="Unassembled WGS sequence"/>
</dbReference>
<dbReference type="GO" id="GO:0006406">
    <property type="term" value="P:mRNA export from nucleus"/>
    <property type="evidence" value="ECO:0007669"/>
    <property type="project" value="UniProtKB-UniRule"/>
</dbReference>
<protein>
    <recommendedName>
        <fullName evidence="2">26S proteasome complex subunit SEM1</fullName>
    </recommendedName>
</protein>
<feature type="compositionally biased region" description="Low complexity" evidence="3">
    <location>
        <begin position="16"/>
        <end position="26"/>
    </location>
</feature>
<dbReference type="GO" id="GO:0000724">
    <property type="term" value="P:double-strand break repair via homologous recombination"/>
    <property type="evidence" value="ECO:0007669"/>
    <property type="project" value="TreeGrafter"/>
</dbReference>
<evidence type="ECO:0000313" key="5">
    <source>
        <dbReference type="Proteomes" id="UP001150907"/>
    </source>
</evidence>
<dbReference type="InterPro" id="IPR007834">
    <property type="entry name" value="DSS1_SEM1"/>
</dbReference>
<keyword evidence="2" id="KW-0539">Nucleus</keyword>